<evidence type="ECO:0000256" key="2">
    <source>
        <dbReference type="ARBA" id="ARBA00022475"/>
    </source>
</evidence>
<comment type="caution">
    <text evidence="10">The sequence shown here is derived from an EMBL/GenBank/DDBJ whole genome shotgun (WGS) entry which is preliminary data.</text>
</comment>
<keyword evidence="2" id="KW-1003">Cell membrane</keyword>
<accession>A0A964DYE3</accession>
<evidence type="ECO:0000313" key="10">
    <source>
        <dbReference type="EMBL" id="MCB8874919.1"/>
    </source>
</evidence>
<keyword evidence="3 8" id="KW-0812">Transmembrane</keyword>
<feature type="transmembrane region" description="Helical" evidence="8">
    <location>
        <begin position="30"/>
        <end position="51"/>
    </location>
</feature>
<protein>
    <submittedName>
        <fullName evidence="10">MotA/TolQ/ExbB proton channel family protein</fullName>
    </submittedName>
</protein>
<dbReference type="Pfam" id="PF01618">
    <property type="entry name" value="MotA_ExbB"/>
    <property type="match status" value="1"/>
</dbReference>
<reference evidence="10" key="2">
    <citation type="submission" date="2021-01" db="EMBL/GenBank/DDBJ databases">
        <authorList>
            <person name="Mieszkin S."/>
            <person name="Pouder E."/>
            <person name="Alain K."/>
        </authorList>
    </citation>
    <scope>NUCLEOTIDE SEQUENCE</scope>
    <source>
        <strain evidence="10">HW T2.11</strain>
    </source>
</reference>
<evidence type="ECO:0000256" key="3">
    <source>
        <dbReference type="ARBA" id="ARBA00022692"/>
    </source>
</evidence>
<dbReference type="InterPro" id="IPR002898">
    <property type="entry name" value="MotA_ExbB_proton_chnl"/>
</dbReference>
<dbReference type="AlphaFoldDB" id="A0A964DYE3"/>
<keyword evidence="6" id="KW-0813">Transport</keyword>
<feature type="transmembrane region" description="Helical" evidence="8">
    <location>
        <begin position="143"/>
        <end position="168"/>
    </location>
</feature>
<dbReference type="EMBL" id="JAESVB010000002">
    <property type="protein sequence ID" value="MCB8874919.1"/>
    <property type="molecule type" value="Genomic_DNA"/>
</dbReference>
<keyword evidence="6" id="KW-0653">Protein transport</keyword>
<name>A0A964DYE3_9PROT</name>
<gene>
    <name evidence="10" type="ORF">ASILVAE211_06970</name>
</gene>
<keyword evidence="4 8" id="KW-1133">Transmembrane helix</keyword>
<feature type="domain" description="MotA/TolQ/ExbB proton channel" evidence="9">
    <location>
        <begin position="103"/>
        <end position="215"/>
    </location>
</feature>
<proteinExistence type="inferred from homology"/>
<dbReference type="Proteomes" id="UP000708298">
    <property type="component" value="Unassembled WGS sequence"/>
</dbReference>
<dbReference type="GO" id="GO:0015031">
    <property type="term" value="P:protein transport"/>
    <property type="evidence" value="ECO:0007669"/>
    <property type="project" value="UniProtKB-KW"/>
</dbReference>
<comment type="similarity">
    <text evidence="6">Belongs to the exbB/tolQ family.</text>
</comment>
<dbReference type="PANTHER" id="PTHR30433:SF3">
    <property type="entry name" value="MOTILITY PROTEIN A"/>
    <property type="match status" value="1"/>
</dbReference>
<dbReference type="GO" id="GO:0071978">
    <property type="term" value="P:bacterial-type flagellum-dependent swarming motility"/>
    <property type="evidence" value="ECO:0007669"/>
    <property type="project" value="InterPro"/>
</dbReference>
<dbReference type="GO" id="GO:0006935">
    <property type="term" value="P:chemotaxis"/>
    <property type="evidence" value="ECO:0007669"/>
    <property type="project" value="InterPro"/>
</dbReference>
<feature type="transmembrane region" description="Helical" evidence="8">
    <location>
        <begin position="180"/>
        <end position="207"/>
    </location>
</feature>
<evidence type="ECO:0000256" key="8">
    <source>
        <dbReference type="SAM" id="Phobius"/>
    </source>
</evidence>
<feature type="region of interest" description="Disordered" evidence="7">
    <location>
        <begin position="245"/>
        <end position="269"/>
    </location>
</feature>
<reference evidence="10" key="1">
    <citation type="journal article" date="2021" name="Microorganisms">
        <title>Acidisoma silvae sp. nov. and Acidisomacellulosilytica sp. nov., Two Acidophilic Bacteria Isolated from Decaying Wood, Hydrolyzing Cellulose and Producing Poly-3-hydroxybutyrate.</title>
        <authorList>
            <person name="Mieszkin S."/>
            <person name="Pouder E."/>
            <person name="Uroz S."/>
            <person name="Simon-Colin C."/>
            <person name="Alain K."/>
        </authorList>
    </citation>
    <scope>NUCLEOTIDE SEQUENCE</scope>
    <source>
        <strain evidence="10">HW T2.11</strain>
    </source>
</reference>
<keyword evidence="5 8" id="KW-0472">Membrane</keyword>
<comment type="subcellular location">
    <subcellularLocation>
        <location evidence="1">Cell membrane</location>
        <topology evidence="1">Multi-pass membrane protein</topology>
    </subcellularLocation>
    <subcellularLocation>
        <location evidence="6">Membrane</location>
        <topology evidence="6">Multi-pass membrane protein</topology>
    </subcellularLocation>
</comment>
<dbReference type="InterPro" id="IPR047055">
    <property type="entry name" value="MotA-like"/>
</dbReference>
<organism evidence="10 11">
    <name type="scientific">Acidisoma silvae</name>
    <dbReference type="NCBI Taxonomy" id="2802396"/>
    <lineage>
        <taxon>Bacteria</taxon>
        <taxon>Pseudomonadati</taxon>
        <taxon>Pseudomonadota</taxon>
        <taxon>Alphaproteobacteria</taxon>
        <taxon>Acetobacterales</taxon>
        <taxon>Acidocellaceae</taxon>
        <taxon>Acidisoma</taxon>
    </lineage>
</organism>
<evidence type="ECO:0000256" key="7">
    <source>
        <dbReference type="SAM" id="MobiDB-lite"/>
    </source>
</evidence>
<evidence type="ECO:0000256" key="1">
    <source>
        <dbReference type="ARBA" id="ARBA00004651"/>
    </source>
</evidence>
<dbReference type="PANTHER" id="PTHR30433">
    <property type="entry name" value="CHEMOTAXIS PROTEIN MOTA"/>
    <property type="match status" value="1"/>
</dbReference>
<keyword evidence="11" id="KW-1185">Reference proteome</keyword>
<evidence type="ECO:0000256" key="4">
    <source>
        <dbReference type="ARBA" id="ARBA00022989"/>
    </source>
</evidence>
<evidence type="ECO:0000256" key="5">
    <source>
        <dbReference type="ARBA" id="ARBA00023136"/>
    </source>
</evidence>
<evidence type="ECO:0000259" key="9">
    <source>
        <dbReference type="Pfam" id="PF01618"/>
    </source>
</evidence>
<sequence>MTVLLGLLISVGLILGSVIMDGDNPAELIGVSAAMIVIGGTFGAVVTQFGVSRALVAVKAVLALLKPAKTDIQAFIGAIADWSNLARSQGSLALETVLGKTPDPLQQKGLQMIIDNTTQEDLRSIFKILSDNDFRKDMMASEFFEAAGGYAPTIGVLGAVLGLIHVMTRLDHPDQLGSGIATAFVATVYGVGFANMVFLPLGARLAAFAESRRRERQIVIQGFMLLAEGKSGTLIRQNLQSFVPEPAPKAGRKGSADDSTLGAAAGQAA</sequence>
<dbReference type="GO" id="GO:0005886">
    <property type="term" value="C:plasma membrane"/>
    <property type="evidence" value="ECO:0007669"/>
    <property type="project" value="UniProtKB-SubCell"/>
</dbReference>
<evidence type="ECO:0000256" key="6">
    <source>
        <dbReference type="RuleBase" id="RU004057"/>
    </source>
</evidence>
<evidence type="ECO:0000313" key="11">
    <source>
        <dbReference type="Proteomes" id="UP000708298"/>
    </source>
</evidence>
<dbReference type="RefSeq" id="WP_227320574.1">
    <property type="nucleotide sequence ID" value="NZ_JAESVB010000002.1"/>
</dbReference>